<organism evidence="2 3">
    <name type="scientific">Ceutorhynchus assimilis</name>
    <name type="common">cabbage seed weevil</name>
    <dbReference type="NCBI Taxonomy" id="467358"/>
    <lineage>
        <taxon>Eukaryota</taxon>
        <taxon>Metazoa</taxon>
        <taxon>Ecdysozoa</taxon>
        <taxon>Arthropoda</taxon>
        <taxon>Hexapoda</taxon>
        <taxon>Insecta</taxon>
        <taxon>Pterygota</taxon>
        <taxon>Neoptera</taxon>
        <taxon>Endopterygota</taxon>
        <taxon>Coleoptera</taxon>
        <taxon>Polyphaga</taxon>
        <taxon>Cucujiformia</taxon>
        <taxon>Curculionidae</taxon>
        <taxon>Ceutorhynchinae</taxon>
        <taxon>Ceutorhynchus</taxon>
    </lineage>
</organism>
<feature type="transmembrane region" description="Helical" evidence="1">
    <location>
        <begin position="187"/>
        <end position="209"/>
    </location>
</feature>
<name>A0A9N9MXV5_9CUCU</name>
<dbReference type="OrthoDB" id="6362496at2759"/>
<evidence type="ECO:0000256" key="1">
    <source>
        <dbReference type="SAM" id="Phobius"/>
    </source>
</evidence>
<keyword evidence="3" id="KW-1185">Reference proteome</keyword>
<dbReference type="EMBL" id="OU892284">
    <property type="protein sequence ID" value="CAG9772499.1"/>
    <property type="molecule type" value="Genomic_DNA"/>
</dbReference>
<keyword evidence="1" id="KW-0812">Transmembrane</keyword>
<gene>
    <name evidence="2" type="ORF">CEUTPL_LOCUS12910</name>
</gene>
<protein>
    <submittedName>
        <fullName evidence="2">Uncharacterized protein</fullName>
    </submittedName>
</protein>
<reference evidence="2" key="1">
    <citation type="submission" date="2022-01" db="EMBL/GenBank/DDBJ databases">
        <authorList>
            <person name="King R."/>
        </authorList>
    </citation>
    <scope>NUCLEOTIDE SEQUENCE</scope>
</reference>
<dbReference type="AlphaFoldDB" id="A0A9N9MXV5"/>
<dbReference type="Proteomes" id="UP001152799">
    <property type="component" value="Chromosome 8"/>
</dbReference>
<keyword evidence="1" id="KW-1133">Transmembrane helix</keyword>
<accession>A0A9N9MXV5</accession>
<evidence type="ECO:0000313" key="3">
    <source>
        <dbReference type="Proteomes" id="UP001152799"/>
    </source>
</evidence>
<keyword evidence="1" id="KW-0472">Membrane</keyword>
<sequence>MTKLSEEKQLESVESSREACKVFAKRMLKTQLFIGNFMEKRYVDPLKAYRDVVKIDSSEKNFIQNILAVKKKVNKQLGNNSFWLGITEPNTVGAPVGYNLWVTLPIEVFGTYWFKVRTVEFLYNEIRLKLDVVRTVGDNPTCSASDVEDSRDFDLVTTVQDLSNNFKSGLFDFLKTNITLSNVKETVIFLTILTGTIIAGGINLVKYLMDYLLKFMREASSFIKVCTPIIISTMDLLRKMLHMLLAFIITLVHGKPKPQQQLQYQPYADPNFIYGNRRAIGYKRPRSSVTITPLD</sequence>
<evidence type="ECO:0000313" key="2">
    <source>
        <dbReference type="EMBL" id="CAG9772499.1"/>
    </source>
</evidence>
<proteinExistence type="predicted"/>